<name>A0A9N9P505_9GLOM</name>
<reference evidence="2" key="1">
    <citation type="submission" date="2021-06" db="EMBL/GenBank/DDBJ databases">
        <authorList>
            <person name="Kallberg Y."/>
            <person name="Tangrot J."/>
            <person name="Rosling A."/>
        </authorList>
    </citation>
    <scope>NUCLEOTIDE SEQUENCE</scope>
    <source>
        <strain evidence="2">MA453B</strain>
    </source>
</reference>
<organism evidence="2 3">
    <name type="scientific">Dentiscutata erythropus</name>
    <dbReference type="NCBI Taxonomy" id="1348616"/>
    <lineage>
        <taxon>Eukaryota</taxon>
        <taxon>Fungi</taxon>
        <taxon>Fungi incertae sedis</taxon>
        <taxon>Mucoromycota</taxon>
        <taxon>Glomeromycotina</taxon>
        <taxon>Glomeromycetes</taxon>
        <taxon>Diversisporales</taxon>
        <taxon>Gigasporaceae</taxon>
        <taxon>Dentiscutata</taxon>
    </lineage>
</organism>
<gene>
    <name evidence="2" type="ORF">DERYTH_LOCUS21536</name>
</gene>
<proteinExistence type="predicted"/>
<comment type="caution">
    <text evidence="2">The sequence shown here is derived from an EMBL/GenBank/DDBJ whole genome shotgun (WGS) entry which is preliminary data.</text>
</comment>
<sequence>DDPAEVVAHKTKKGRKRIRAKALSNSRKKSKTSSLVDHIFPQLQKITKLIPIKAKLIQKKGP</sequence>
<dbReference type="AlphaFoldDB" id="A0A9N9P505"/>
<keyword evidence="3" id="KW-1185">Reference proteome</keyword>
<feature type="compositionally biased region" description="Basic residues" evidence="1">
    <location>
        <begin position="9"/>
        <end position="29"/>
    </location>
</feature>
<dbReference type="Proteomes" id="UP000789405">
    <property type="component" value="Unassembled WGS sequence"/>
</dbReference>
<protein>
    <submittedName>
        <fullName evidence="2">4366_t:CDS:1</fullName>
    </submittedName>
</protein>
<evidence type="ECO:0000313" key="2">
    <source>
        <dbReference type="EMBL" id="CAG8791560.1"/>
    </source>
</evidence>
<feature type="non-terminal residue" evidence="2">
    <location>
        <position position="1"/>
    </location>
</feature>
<evidence type="ECO:0000313" key="3">
    <source>
        <dbReference type="Proteomes" id="UP000789405"/>
    </source>
</evidence>
<feature type="region of interest" description="Disordered" evidence="1">
    <location>
        <begin position="1"/>
        <end position="29"/>
    </location>
</feature>
<accession>A0A9N9P505</accession>
<evidence type="ECO:0000256" key="1">
    <source>
        <dbReference type="SAM" id="MobiDB-lite"/>
    </source>
</evidence>
<dbReference type="EMBL" id="CAJVPY010027704">
    <property type="protein sequence ID" value="CAG8791560.1"/>
    <property type="molecule type" value="Genomic_DNA"/>
</dbReference>